<organism evidence="1 2">
    <name type="scientific">Shivajiella indica</name>
    <dbReference type="NCBI Taxonomy" id="872115"/>
    <lineage>
        <taxon>Bacteria</taxon>
        <taxon>Pseudomonadati</taxon>
        <taxon>Bacteroidota</taxon>
        <taxon>Cytophagia</taxon>
        <taxon>Cytophagales</taxon>
        <taxon>Cyclobacteriaceae</taxon>
        <taxon>Shivajiella</taxon>
    </lineage>
</organism>
<name>A0ABW5B5M1_9BACT</name>
<dbReference type="Proteomes" id="UP001597414">
    <property type="component" value="Unassembled WGS sequence"/>
</dbReference>
<protein>
    <submittedName>
        <fullName evidence="1">Uncharacterized protein</fullName>
    </submittedName>
</protein>
<dbReference type="RefSeq" id="WP_380800634.1">
    <property type="nucleotide sequence ID" value="NZ_JBHUIV010000010.1"/>
</dbReference>
<sequence>MEILTKINFGCRITLLFTMICIGAVQITLAQESRPVVPTPVEFMAGHERLYFQMVVKKKFSPESKFGFLSVSALSASYDNEMDELDIAVPILFNYNFYKDFSFVSGLSVNNAVGISPVVGAQHSYSNKEWVAVSILNYFLNGTNKVEFFGIYEYKPQLGPKLNLYTRLQLLYIYGLNADQHTRSYLQLRVGLKQNALSYGIGANLDQYGPEKQFKPNYGIFVGWAF</sequence>
<accession>A0ABW5B5M1</accession>
<keyword evidence="2" id="KW-1185">Reference proteome</keyword>
<evidence type="ECO:0000313" key="2">
    <source>
        <dbReference type="Proteomes" id="UP001597414"/>
    </source>
</evidence>
<dbReference type="EMBL" id="JBHUIV010000010">
    <property type="protein sequence ID" value="MFD2200779.1"/>
    <property type="molecule type" value="Genomic_DNA"/>
</dbReference>
<proteinExistence type="predicted"/>
<evidence type="ECO:0000313" key="1">
    <source>
        <dbReference type="EMBL" id="MFD2200779.1"/>
    </source>
</evidence>
<reference evidence="2" key="1">
    <citation type="journal article" date="2019" name="Int. J. Syst. Evol. Microbiol.">
        <title>The Global Catalogue of Microorganisms (GCM) 10K type strain sequencing project: providing services to taxonomists for standard genome sequencing and annotation.</title>
        <authorList>
            <consortium name="The Broad Institute Genomics Platform"/>
            <consortium name="The Broad Institute Genome Sequencing Center for Infectious Disease"/>
            <person name="Wu L."/>
            <person name="Ma J."/>
        </authorList>
    </citation>
    <scope>NUCLEOTIDE SEQUENCE [LARGE SCALE GENOMIC DNA]</scope>
    <source>
        <strain evidence="2">KCTC 19812</strain>
    </source>
</reference>
<gene>
    <name evidence="1" type="ORF">ACFSKV_04325</name>
</gene>
<comment type="caution">
    <text evidence="1">The sequence shown here is derived from an EMBL/GenBank/DDBJ whole genome shotgun (WGS) entry which is preliminary data.</text>
</comment>